<dbReference type="GO" id="GO:0004795">
    <property type="term" value="F:threonine synthase activity"/>
    <property type="evidence" value="ECO:0007669"/>
    <property type="project" value="TreeGrafter"/>
</dbReference>
<gene>
    <name evidence="19" type="ORF">E3P90_02637</name>
</gene>
<comment type="function">
    <text evidence="2">Catalyzes the transfer of a ribosyl phosphate group from 5-phosphoribose 1-diphosphate to orotate, leading to the formation of orotidine monophosphate (OMP).</text>
</comment>
<dbReference type="PROSITE" id="PS00165">
    <property type="entry name" value="DEHYDRATASE_SER_THR"/>
    <property type="match status" value="1"/>
</dbReference>
<evidence type="ECO:0000256" key="3">
    <source>
        <dbReference type="ARBA" id="ARBA00004889"/>
    </source>
</evidence>
<evidence type="ECO:0000256" key="9">
    <source>
        <dbReference type="ARBA" id="ARBA00022676"/>
    </source>
</evidence>
<dbReference type="Pfam" id="PF24857">
    <property type="entry name" value="THR4_C"/>
    <property type="match status" value="1"/>
</dbReference>
<dbReference type="CDD" id="cd06223">
    <property type="entry name" value="PRTases_typeI"/>
    <property type="match status" value="1"/>
</dbReference>
<comment type="caution">
    <text evidence="19">The sequence shown here is derived from an EMBL/GenBank/DDBJ whole genome shotgun (WGS) entry which is preliminary data.</text>
</comment>
<dbReference type="InterPro" id="IPR004467">
    <property type="entry name" value="Or_phspho_trans_dom"/>
</dbReference>
<dbReference type="NCBIfam" id="TIGR00260">
    <property type="entry name" value="thrC"/>
    <property type="match status" value="1"/>
</dbReference>
<proteinExistence type="inferred from homology"/>
<evidence type="ECO:0000256" key="1">
    <source>
        <dbReference type="ARBA" id="ARBA00001933"/>
    </source>
</evidence>
<dbReference type="InterPro" id="IPR001926">
    <property type="entry name" value="TrpB-like_PALP"/>
</dbReference>
<evidence type="ECO:0000256" key="14">
    <source>
        <dbReference type="ARBA" id="ARBA00023239"/>
    </source>
</evidence>
<evidence type="ECO:0000313" key="19">
    <source>
        <dbReference type="EMBL" id="TIB10936.1"/>
    </source>
</evidence>
<dbReference type="InterPro" id="IPR004450">
    <property type="entry name" value="Thr_synthase-like"/>
</dbReference>
<dbReference type="InterPro" id="IPR036052">
    <property type="entry name" value="TrpB-like_PALP_sf"/>
</dbReference>
<evidence type="ECO:0000256" key="15">
    <source>
        <dbReference type="PIRSR" id="PIRSR604450-51"/>
    </source>
</evidence>
<dbReference type="Pfam" id="PF00291">
    <property type="entry name" value="PALP"/>
    <property type="match status" value="1"/>
</dbReference>
<dbReference type="NCBIfam" id="TIGR00336">
    <property type="entry name" value="pyrE"/>
    <property type="match status" value="1"/>
</dbReference>
<evidence type="ECO:0000313" key="20">
    <source>
        <dbReference type="Proteomes" id="UP000306954"/>
    </source>
</evidence>
<dbReference type="GO" id="GO:0004588">
    <property type="term" value="F:orotate phosphoribosyltransferase activity"/>
    <property type="evidence" value="ECO:0007669"/>
    <property type="project" value="InterPro"/>
</dbReference>
<name>A0A4T0I1Y8_WALIC</name>
<dbReference type="InterPro" id="IPR000836">
    <property type="entry name" value="PRTase_dom"/>
</dbReference>
<evidence type="ECO:0008006" key="21">
    <source>
        <dbReference type="Google" id="ProtNLM"/>
    </source>
</evidence>
<dbReference type="Gene3D" id="3.40.50.2020">
    <property type="match status" value="1"/>
</dbReference>
<dbReference type="SUPFAM" id="SSF53686">
    <property type="entry name" value="Tryptophan synthase beta subunit-like PLP-dependent enzymes"/>
    <property type="match status" value="1"/>
</dbReference>
<comment type="pathway">
    <text evidence="4">Amino-acid biosynthesis; L-threonine biosynthesis; L-threonine from L-aspartate: step 5/5.</text>
</comment>
<comment type="subunit">
    <text evidence="7">Homodimer.</text>
</comment>
<keyword evidence="11" id="KW-0791">Threonine biosynthesis</keyword>
<evidence type="ECO:0000256" key="11">
    <source>
        <dbReference type="ARBA" id="ARBA00022697"/>
    </source>
</evidence>
<dbReference type="InterPro" id="IPR037158">
    <property type="entry name" value="Thr_synth_N_sf"/>
</dbReference>
<evidence type="ECO:0000256" key="4">
    <source>
        <dbReference type="ARBA" id="ARBA00004979"/>
    </source>
</evidence>
<evidence type="ECO:0000259" key="18">
    <source>
        <dbReference type="Pfam" id="PF14821"/>
    </source>
</evidence>
<evidence type="ECO:0000256" key="6">
    <source>
        <dbReference type="ARBA" id="ARBA00006340"/>
    </source>
</evidence>
<dbReference type="PANTHER" id="PTHR42690">
    <property type="entry name" value="THREONINE SYNTHASE FAMILY MEMBER"/>
    <property type="match status" value="1"/>
</dbReference>
<dbReference type="AlphaFoldDB" id="A0A4T0I1Y8"/>
<dbReference type="GO" id="GO:0030170">
    <property type="term" value="F:pyridoxal phosphate binding"/>
    <property type="evidence" value="ECO:0007669"/>
    <property type="project" value="InterPro"/>
</dbReference>
<dbReference type="Pfam" id="PF14821">
    <property type="entry name" value="Thr_synth_N"/>
    <property type="match status" value="1"/>
</dbReference>
<dbReference type="GO" id="GO:0006207">
    <property type="term" value="P:'de novo' pyrimidine nucleobase biosynthetic process"/>
    <property type="evidence" value="ECO:0007669"/>
    <property type="project" value="UniProtKB-ARBA"/>
</dbReference>
<dbReference type="InterPro" id="IPR029144">
    <property type="entry name" value="Thr_synth_N"/>
</dbReference>
<evidence type="ECO:0000256" key="2">
    <source>
        <dbReference type="ARBA" id="ARBA00003769"/>
    </source>
</evidence>
<evidence type="ECO:0000256" key="13">
    <source>
        <dbReference type="ARBA" id="ARBA00022975"/>
    </source>
</evidence>
<dbReference type="FunFam" id="3.40.50.1100:FF:000024">
    <property type="entry name" value="Probable threonine synthase"/>
    <property type="match status" value="1"/>
</dbReference>
<dbReference type="Gene3D" id="3.40.50.1100">
    <property type="match status" value="2"/>
</dbReference>
<comment type="similarity">
    <text evidence="6">Belongs to the purine/pyrimidine phosphoribosyltransferase family. PyrE subfamily.</text>
</comment>
<feature type="domain" description="Threonine synthase N-terminal" evidence="18">
    <location>
        <begin position="387"/>
        <end position="452"/>
    </location>
</feature>
<dbReference type="PANTHER" id="PTHR42690:SF1">
    <property type="entry name" value="THREONINE SYNTHASE-LIKE 2"/>
    <property type="match status" value="1"/>
</dbReference>
<feature type="domain" description="Phosphoribosyltransferase" evidence="16">
    <location>
        <begin position="43"/>
        <end position="179"/>
    </location>
</feature>
<keyword evidence="8" id="KW-0028">Amino-acid biosynthesis</keyword>
<protein>
    <recommendedName>
        <fullName evidence="21">Threonine synthase</fullName>
    </recommendedName>
</protein>
<keyword evidence="13" id="KW-0665">Pyrimidine biosynthesis</keyword>
<evidence type="ECO:0000256" key="10">
    <source>
        <dbReference type="ARBA" id="ARBA00022679"/>
    </source>
</evidence>
<organism evidence="19 20">
    <name type="scientific">Wallemia ichthyophaga</name>
    <dbReference type="NCBI Taxonomy" id="245174"/>
    <lineage>
        <taxon>Eukaryota</taxon>
        <taxon>Fungi</taxon>
        <taxon>Dikarya</taxon>
        <taxon>Basidiomycota</taxon>
        <taxon>Wallemiomycotina</taxon>
        <taxon>Wallemiomycetes</taxon>
        <taxon>Wallemiales</taxon>
        <taxon>Wallemiaceae</taxon>
        <taxon>Wallemia</taxon>
    </lineage>
</organism>
<keyword evidence="9" id="KW-0328">Glycosyltransferase</keyword>
<keyword evidence="12 15" id="KW-0663">Pyridoxal phosphate</keyword>
<dbReference type="CDD" id="cd01560">
    <property type="entry name" value="Thr-synth_2"/>
    <property type="match status" value="1"/>
</dbReference>
<evidence type="ECO:0000256" key="8">
    <source>
        <dbReference type="ARBA" id="ARBA00022605"/>
    </source>
</evidence>
<dbReference type="Proteomes" id="UP000306954">
    <property type="component" value="Unassembled WGS sequence"/>
</dbReference>
<dbReference type="InterPro" id="IPR029057">
    <property type="entry name" value="PRTase-like"/>
</dbReference>
<dbReference type="FunFam" id="3.40.50.2020:FF:000008">
    <property type="entry name" value="Orotate phosphoribosyltransferase"/>
    <property type="match status" value="1"/>
</dbReference>
<dbReference type="Gene3D" id="3.90.1380.10">
    <property type="entry name" value="Threonine synthase, N-terminal domain"/>
    <property type="match status" value="1"/>
</dbReference>
<evidence type="ECO:0000256" key="12">
    <source>
        <dbReference type="ARBA" id="ARBA00022898"/>
    </source>
</evidence>
<feature type="modified residue" description="N6-(pyridoxal phosphate)lysine" evidence="15">
    <location>
        <position position="484"/>
    </location>
</feature>
<dbReference type="InterPro" id="IPR000634">
    <property type="entry name" value="Ser/Thr_deHydtase_PyrdxlP-BS"/>
</dbReference>
<sequence>MSSLEAYQSDFITTCLSNGILKFGSFTLKSGRTSPYFFNAGDLSTGELVLMTARAYASAIIASGVQFDMLFGPAYKGIPLVAATALILQSEHSINVPFAFDRKEAKTHGEGGNIIGAPFRGRVLVLDDVITGGTSIRHSIELIRKAGDCAQFAGVVVSLDRQEKGKGEKSAIQEVESEEGVKVFSVIGMNDIIKYLEETRNGQENIIKQMMEYRNVYGFASLTAKQLEQVAPKTSSCSEASYMEECATSDVASERLTEAIEQHNTIANESAAIIAWQLNESLEYRYNINHFSNGQKKHNPGQGTRCMANSEFIVGYVSAHEDLRGEATVDLGGNLSDEEKDSVLDLVLDDSHTYDVAFWFYDTQCTDSVKNQVRKGGMGGLDAFMQQCAILQGLAPNGGLYIPAQVPELPENWENDWANLPFDQLSYEITKLFVPASEIPPNDLKLLINRSYSTFRHSSRTPITQVDSHRFILELFHGPTFAFKDVALQFLGNLFEYFLNRRNARKSANDARDKLTIVGATSGDTGSAAIYGVRGKQDISIFILHPKNRVSPIQEAQMTTVLDSNVHNCAVKGTFDDCQDIVKSLFSDKPFNDKHKLGAVNSINWARILSQITYYFYSYLQAKKQTPAHSHIQFVVPTGNFGDILAGFYAKKLGLSSQPMVIATNANDILTRFWRTGVYEKHDSSQHVQAQDSAVEAAQGSSDGKQAVGGVKATLSPAMDILVSSNFERLLWYIVLESMVDGDQLAASRQVNEWMNELKLHGRFQVPQAALNVARRDFTATSVSDEETTQTIKQYFSHPRPGYSSYTVDPHTAVGLKAAADVGCNNNTYQICLATAHAAKFSEAVENALNDEASFNFQRDVLPTEFHGLMDKPRRVIDVNGIAPELTKEVIESKATEEISQQNVGI</sequence>
<dbReference type="InterPro" id="IPR023031">
    <property type="entry name" value="OPRT"/>
</dbReference>
<dbReference type="UniPathway" id="UPA00050">
    <property type="reaction ID" value="UER00065"/>
</dbReference>
<dbReference type="EMBL" id="SPOF01000027">
    <property type="protein sequence ID" value="TIB10936.1"/>
    <property type="molecule type" value="Genomic_DNA"/>
</dbReference>
<evidence type="ECO:0000259" key="16">
    <source>
        <dbReference type="Pfam" id="PF00156"/>
    </source>
</evidence>
<dbReference type="UniPathway" id="UPA00070">
    <property type="reaction ID" value="UER00119"/>
</dbReference>
<dbReference type="HAMAP" id="MF_01208">
    <property type="entry name" value="PyrE"/>
    <property type="match status" value="1"/>
</dbReference>
<reference evidence="19 20" key="1">
    <citation type="submission" date="2019-03" db="EMBL/GenBank/DDBJ databases">
        <title>Sequencing 23 genomes of Wallemia ichthyophaga.</title>
        <authorList>
            <person name="Gostincar C."/>
        </authorList>
    </citation>
    <scope>NUCLEOTIDE SEQUENCE [LARGE SCALE GENOMIC DNA]</scope>
    <source>
        <strain evidence="19 20">EXF-8621</strain>
    </source>
</reference>
<dbReference type="GO" id="GO:0009088">
    <property type="term" value="P:threonine biosynthetic process"/>
    <property type="evidence" value="ECO:0007669"/>
    <property type="project" value="UniProtKB-UniPathway"/>
</dbReference>
<evidence type="ECO:0000259" key="17">
    <source>
        <dbReference type="Pfam" id="PF00291"/>
    </source>
</evidence>
<keyword evidence="14" id="KW-0456">Lyase</keyword>
<dbReference type="GO" id="GO:0044205">
    <property type="term" value="P:'de novo' UMP biosynthetic process"/>
    <property type="evidence" value="ECO:0007669"/>
    <property type="project" value="UniProtKB-UniPathway"/>
</dbReference>
<comment type="pathway">
    <text evidence="3">Pyrimidine metabolism; UMP biosynthesis via de novo pathway; UMP from orotate: step 1/2.</text>
</comment>
<comment type="cofactor">
    <cofactor evidence="1 15">
        <name>pyridoxal 5'-phosphate</name>
        <dbReference type="ChEBI" id="CHEBI:597326"/>
    </cofactor>
</comment>
<evidence type="ECO:0000256" key="5">
    <source>
        <dbReference type="ARBA" id="ARBA00005517"/>
    </source>
</evidence>
<dbReference type="Pfam" id="PF00156">
    <property type="entry name" value="Pribosyltran"/>
    <property type="match status" value="1"/>
</dbReference>
<accession>A0A4T0I1Y8</accession>
<evidence type="ECO:0000256" key="7">
    <source>
        <dbReference type="ARBA" id="ARBA00011738"/>
    </source>
</evidence>
<dbReference type="InterPro" id="IPR051166">
    <property type="entry name" value="Threonine_Synthase"/>
</dbReference>
<dbReference type="SUPFAM" id="SSF53271">
    <property type="entry name" value="PRTase-like"/>
    <property type="match status" value="1"/>
</dbReference>
<comment type="similarity">
    <text evidence="5">Belongs to the threonine synthase family.</text>
</comment>
<feature type="domain" description="Tryptophan synthase beta chain-like PALP" evidence="17">
    <location>
        <begin position="473"/>
        <end position="692"/>
    </location>
</feature>
<keyword evidence="10" id="KW-0808">Transferase</keyword>